<dbReference type="Proteomes" id="UP000830198">
    <property type="component" value="Chromosome"/>
</dbReference>
<name>A0ABY4HX51_CHIFI</name>
<sequence>MSREKNFDWLYHALKAVIETGAATDFEDVFVFVSFSRYCYDAKISPARMKSIRLKRNPTNNELEKMSKPIKITVSRFRPLFKIRKKVKRERIE</sequence>
<dbReference type="RefSeq" id="WP_247810349.1">
    <property type="nucleotide sequence ID" value="NZ_CP095855.1"/>
</dbReference>
<reference evidence="1 2" key="1">
    <citation type="submission" date="2022-04" db="EMBL/GenBank/DDBJ databases">
        <title>The arsenic-methylating capacity of Chitinophaga filiformis YT5 during chitin decomposition.</title>
        <authorList>
            <person name="Chen G."/>
            <person name="Liang Y."/>
        </authorList>
    </citation>
    <scope>NUCLEOTIDE SEQUENCE [LARGE SCALE GENOMIC DNA]</scope>
    <source>
        <strain evidence="1 2">YT5</strain>
    </source>
</reference>
<keyword evidence="2" id="KW-1185">Reference proteome</keyword>
<accession>A0ABY4HX51</accession>
<proteinExistence type="predicted"/>
<organism evidence="1 2">
    <name type="scientific">Chitinophaga filiformis</name>
    <name type="common">Myxococcus filiformis</name>
    <name type="synonym">Flexibacter filiformis</name>
    <dbReference type="NCBI Taxonomy" id="104663"/>
    <lineage>
        <taxon>Bacteria</taxon>
        <taxon>Pseudomonadati</taxon>
        <taxon>Bacteroidota</taxon>
        <taxon>Chitinophagia</taxon>
        <taxon>Chitinophagales</taxon>
        <taxon>Chitinophagaceae</taxon>
        <taxon>Chitinophaga</taxon>
    </lineage>
</organism>
<evidence type="ECO:0000313" key="1">
    <source>
        <dbReference type="EMBL" id="UPK68008.1"/>
    </source>
</evidence>
<protein>
    <recommendedName>
        <fullName evidence="3">Integration host factor subunit alpha</fullName>
    </recommendedName>
</protein>
<dbReference type="EMBL" id="CP095855">
    <property type="protein sequence ID" value="UPK68008.1"/>
    <property type="molecule type" value="Genomic_DNA"/>
</dbReference>
<evidence type="ECO:0000313" key="2">
    <source>
        <dbReference type="Proteomes" id="UP000830198"/>
    </source>
</evidence>
<gene>
    <name evidence="1" type="ORF">MYF79_23940</name>
</gene>
<evidence type="ECO:0008006" key="3">
    <source>
        <dbReference type="Google" id="ProtNLM"/>
    </source>
</evidence>